<evidence type="ECO:0000313" key="1">
    <source>
        <dbReference type="EMBL" id="SIS94931.1"/>
    </source>
</evidence>
<dbReference type="InterPro" id="IPR036583">
    <property type="entry name" value="23S_rRNA_IVS_sf"/>
</dbReference>
<proteinExistence type="predicted"/>
<gene>
    <name evidence="1" type="ORF">SAMN05421796_10753</name>
</gene>
<reference evidence="2" key="1">
    <citation type="submission" date="2017-01" db="EMBL/GenBank/DDBJ databases">
        <authorList>
            <person name="Varghese N."/>
            <person name="Submissions S."/>
        </authorList>
    </citation>
    <scope>NUCLEOTIDE SEQUENCE [LARGE SCALE GENOMIC DNA]</scope>
    <source>
        <strain evidence="2">DSM 21068</strain>
    </source>
</reference>
<dbReference type="Pfam" id="PF05635">
    <property type="entry name" value="23S_rRNA_IVP"/>
    <property type="match status" value="1"/>
</dbReference>
<dbReference type="STRING" id="551459.SAMN05421796_10753"/>
<dbReference type="PANTHER" id="PTHR38471:SF2">
    <property type="entry name" value="FOUR HELIX BUNDLE PROTEIN"/>
    <property type="match status" value="1"/>
</dbReference>
<name>A0A1N7N9Q8_9FLAO</name>
<dbReference type="SUPFAM" id="SSF158446">
    <property type="entry name" value="IVS-encoded protein-like"/>
    <property type="match status" value="1"/>
</dbReference>
<protein>
    <submittedName>
        <fullName evidence="1">Four helix bundle protein</fullName>
    </submittedName>
</protein>
<dbReference type="AlphaFoldDB" id="A0A1N7N9Q8"/>
<organism evidence="1 2">
    <name type="scientific">Chryseobacterium piscicola</name>
    <dbReference type="NCBI Taxonomy" id="551459"/>
    <lineage>
        <taxon>Bacteria</taxon>
        <taxon>Pseudomonadati</taxon>
        <taxon>Bacteroidota</taxon>
        <taxon>Flavobacteriia</taxon>
        <taxon>Flavobacteriales</taxon>
        <taxon>Weeksellaceae</taxon>
        <taxon>Chryseobacterium group</taxon>
        <taxon>Chryseobacterium</taxon>
    </lineage>
</organism>
<dbReference type="EMBL" id="FTOJ01000007">
    <property type="protein sequence ID" value="SIS94931.1"/>
    <property type="molecule type" value="Genomic_DNA"/>
</dbReference>
<sequence length="80" mass="9377">MIKDFNEMPVWQKAMDIAGKCFKISVKLSRKEDFTLASQLRKSAESISANIATGFRRRTPKDKSRFMIFLEVLHWRQKAI</sequence>
<evidence type="ECO:0000313" key="2">
    <source>
        <dbReference type="Proteomes" id="UP000186246"/>
    </source>
</evidence>
<dbReference type="PANTHER" id="PTHR38471">
    <property type="entry name" value="FOUR HELIX BUNDLE PROTEIN"/>
    <property type="match status" value="1"/>
</dbReference>
<dbReference type="NCBIfam" id="TIGR02436">
    <property type="entry name" value="four helix bundle protein"/>
    <property type="match status" value="1"/>
</dbReference>
<dbReference type="Gene3D" id="1.20.1440.60">
    <property type="entry name" value="23S rRNA-intervening sequence"/>
    <property type="match status" value="1"/>
</dbReference>
<dbReference type="InterPro" id="IPR012657">
    <property type="entry name" value="23S_rRNA-intervening_sequence"/>
</dbReference>
<accession>A0A1N7N9Q8</accession>
<dbReference type="Proteomes" id="UP000186246">
    <property type="component" value="Unassembled WGS sequence"/>
</dbReference>